<evidence type="ECO:0000313" key="1">
    <source>
        <dbReference type="EMBL" id="MBF9221215.1"/>
    </source>
</evidence>
<evidence type="ECO:0008006" key="3">
    <source>
        <dbReference type="Google" id="ProtNLM"/>
    </source>
</evidence>
<dbReference type="EMBL" id="JADQDM010000003">
    <property type="protein sequence ID" value="MBF9221215.1"/>
    <property type="molecule type" value="Genomic_DNA"/>
</dbReference>
<name>A0ABS0I2P7_9BACT</name>
<organism evidence="1 2">
    <name type="scientific">Hymenobacter ruricola</name>
    <dbReference type="NCBI Taxonomy" id="2791023"/>
    <lineage>
        <taxon>Bacteria</taxon>
        <taxon>Pseudomonadati</taxon>
        <taxon>Bacteroidota</taxon>
        <taxon>Cytophagia</taxon>
        <taxon>Cytophagales</taxon>
        <taxon>Hymenobacteraceae</taxon>
        <taxon>Hymenobacter</taxon>
    </lineage>
</organism>
<reference evidence="1 2" key="1">
    <citation type="submission" date="2020-11" db="EMBL/GenBank/DDBJ databases">
        <authorList>
            <person name="Kim M.K."/>
        </authorList>
    </citation>
    <scope>NUCLEOTIDE SEQUENCE [LARGE SCALE GENOMIC DNA]</scope>
    <source>
        <strain evidence="1 2">BT662</strain>
    </source>
</reference>
<evidence type="ECO:0000313" key="2">
    <source>
        <dbReference type="Proteomes" id="UP000618931"/>
    </source>
</evidence>
<accession>A0ABS0I2P7</accession>
<sequence>MKRTLPKALLIVIPLVLLALYFTSNSRNPYAEVEWVEYWPGAGDRYRTFTPVLKADSKTAVGPTIGADYGALSFEDTDNDGVKEAVIESDGSFTLEEFSHERHTLKYQRDSLGRAKFTLLKSEILK</sequence>
<proteinExistence type="predicted"/>
<protein>
    <recommendedName>
        <fullName evidence="3">SD-repeat containing protein B domain-containing protein</fullName>
    </recommendedName>
</protein>
<comment type="caution">
    <text evidence="1">The sequence shown here is derived from an EMBL/GenBank/DDBJ whole genome shotgun (WGS) entry which is preliminary data.</text>
</comment>
<dbReference type="RefSeq" id="WP_196292667.1">
    <property type="nucleotide sequence ID" value="NZ_JADQDM010000003.1"/>
</dbReference>
<gene>
    <name evidence="1" type="ORF">I2H31_08870</name>
</gene>
<dbReference type="Proteomes" id="UP000618931">
    <property type="component" value="Unassembled WGS sequence"/>
</dbReference>
<keyword evidence="2" id="KW-1185">Reference proteome</keyword>